<feature type="compositionally biased region" description="Pro residues" evidence="1">
    <location>
        <begin position="438"/>
        <end position="448"/>
    </location>
</feature>
<dbReference type="Gene3D" id="3.40.50.1110">
    <property type="entry name" value="SGNH hydrolase"/>
    <property type="match status" value="1"/>
</dbReference>
<dbReference type="CDD" id="cd01830">
    <property type="entry name" value="XynE_like"/>
    <property type="match status" value="1"/>
</dbReference>
<dbReference type="InterPro" id="IPR013830">
    <property type="entry name" value="SGNH_hydro"/>
</dbReference>
<proteinExistence type="predicted"/>
<dbReference type="SUPFAM" id="SSF52266">
    <property type="entry name" value="SGNH hydrolase"/>
    <property type="match status" value="1"/>
</dbReference>
<gene>
    <name evidence="3" type="ORF">SAMN05216251_105321</name>
</gene>
<dbReference type="RefSeq" id="WP_143120551.1">
    <property type="nucleotide sequence ID" value="NZ_FONG01000005.1"/>
</dbReference>
<evidence type="ECO:0000256" key="1">
    <source>
        <dbReference type="SAM" id="MobiDB-lite"/>
    </source>
</evidence>
<dbReference type="Pfam" id="PF13472">
    <property type="entry name" value="Lipase_GDSL_2"/>
    <property type="match status" value="1"/>
</dbReference>
<dbReference type="OrthoDB" id="1828825at2"/>
<sequence length="448" mass="46357">MMVRRTEGKARALPIVAFLLVVASVFATAALSGRSGDQDARPAHRKVRAARPQTRVGAWSAALAGGGTAVVDRTIRMVVHPTIGGAAIRVRLSNRYGAKPVKIGAVDVALQKSGGDAVPGTHHAATFGGTAVRGTTLPAGADIATDPLPMSVTADQNLLVSVYFPGNTGPTPRHWLASEITYCSTPGNHSADDTAAAYPVTDGVWYYLDGLDVAAAGARGTLVALGDSITDGARSTVSGNTRWPDLLAARLRERPGGSPYGVVNAGLSGNRLLTDNGTRYGVSGLHRFGHDVLGQPGVSAVIVLEGINDISVNRGPRGPRGPLAARDLINGYRTLIGRAHAAGVRIYGATLLPYGGSLPYTAAGEAIRTYVNHWMRTSGAFDGVFDLDAATRDPADPHRLAPAYDSGDHLHPKDAGYRAMAAAIDLDTLTSGSSAPGRLPPPGTPRAG</sequence>
<evidence type="ECO:0000313" key="3">
    <source>
        <dbReference type="EMBL" id="SFE82146.1"/>
    </source>
</evidence>
<dbReference type="Proteomes" id="UP000199323">
    <property type="component" value="Unassembled WGS sequence"/>
</dbReference>
<evidence type="ECO:0000313" key="4">
    <source>
        <dbReference type="Proteomes" id="UP000199323"/>
    </source>
</evidence>
<keyword evidence="4" id="KW-1185">Reference proteome</keyword>
<evidence type="ECO:0000259" key="2">
    <source>
        <dbReference type="Pfam" id="PF13472"/>
    </source>
</evidence>
<dbReference type="InterPro" id="IPR036514">
    <property type="entry name" value="SGNH_hydro_sf"/>
</dbReference>
<accession>A0A1I2DNS0</accession>
<protein>
    <submittedName>
        <fullName evidence="3">Lysophospholipase L1</fullName>
    </submittedName>
</protein>
<organism evidence="3 4">
    <name type="scientific">Actinacidiphila alni</name>
    <dbReference type="NCBI Taxonomy" id="380248"/>
    <lineage>
        <taxon>Bacteria</taxon>
        <taxon>Bacillati</taxon>
        <taxon>Actinomycetota</taxon>
        <taxon>Actinomycetes</taxon>
        <taxon>Kitasatosporales</taxon>
        <taxon>Streptomycetaceae</taxon>
        <taxon>Actinacidiphila</taxon>
    </lineage>
</organism>
<dbReference type="PANTHER" id="PTHR43784">
    <property type="entry name" value="GDSL-LIKE LIPASE/ACYLHYDROLASE, PUTATIVE (AFU_ORTHOLOGUE AFUA_2G00820)-RELATED"/>
    <property type="match status" value="1"/>
</dbReference>
<dbReference type="STRING" id="380248.SAMN05216251_105321"/>
<feature type="domain" description="SGNH hydrolase-type esterase" evidence="2">
    <location>
        <begin position="224"/>
        <end position="419"/>
    </location>
</feature>
<reference evidence="3 4" key="1">
    <citation type="submission" date="2016-10" db="EMBL/GenBank/DDBJ databases">
        <authorList>
            <person name="de Groot N.N."/>
        </authorList>
    </citation>
    <scope>NUCLEOTIDE SEQUENCE [LARGE SCALE GENOMIC DNA]</scope>
    <source>
        <strain evidence="3 4">CGMCC 4.3510</strain>
    </source>
</reference>
<dbReference type="PANTHER" id="PTHR43784:SF2">
    <property type="entry name" value="GDSL-LIKE LIPASE_ACYLHYDROLASE, PUTATIVE (AFU_ORTHOLOGUE AFUA_2G00820)-RELATED"/>
    <property type="match status" value="1"/>
</dbReference>
<name>A0A1I2DNS0_9ACTN</name>
<dbReference type="InterPro" id="IPR053140">
    <property type="entry name" value="GDSL_Rv0518-like"/>
</dbReference>
<dbReference type="EMBL" id="FONG01000005">
    <property type="protein sequence ID" value="SFE82146.1"/>
    <property type="molecule type" value="Genomic_DNA"/>
</dbReference>
<feature type="region of interest" description="Disordered" evidence="1">
    <location>
        <begin position="429"/>
        <end position="448"/>
    </location>
</feature>
<dbReference type="AlphaFoldDB" id="A0A1I2DNS0"/>